<evidence type="ECO:0000256" key="10">
    <source>
        <dbReference type="ARBA" id="ARBA00047957"/>
    </source>
</evidence>
<gene>
    <name evidence="13" type="ORF">PV10_05579</name>
</gene>
<dbReference type="Proteomes" id="UP000054302">
    <property type="component" value="Unassembled WGS sequence"/>
</dbReference>
<dbReference type="GO" id="GO:0005737">
    <property type="term" value="C:cytoplasm"/>
    <property type="evidence" value="ECO:0007669"/>
    <property type="project" value="UniProtKB-SubCell"/>
</dbReference>
<sequence>MATAESSSLKADEVWWSSAEYSQPCPSLNSHKFMQVTDLLLENPNLNSSHLFRADILFDSTSALKTVDDKARVHQLEGNHHEAFAPENYTPPAPAGPEFQNATLRRRVLRRLIPRKPQVDSLLEQWCYIYDLIQPDDQPAGHIVVYSPQVKSEAEIPWYHPPIKAMAYLLQIQGTATTLSIHFQTFDLASSVDLPTRTHRTFISLIQTFLRLSRTPAGPVAKTNTATLQSMTPSALKDTILPQHTVQDTYSRLKQTYASDLISRWAESTDPSKHVFEDLSIAAFVIELWKQIYPPGKFPGFVDIACGNAVLCYILIQEGYHGRGFDARRRKTWQVLDMEEYLDEMICVPQPFVANLSGSTSNNVTDETSSMESLLGKVPIHNGLFPPDTFIISNHADELTPWTPLLAALSCPSSPLPFLAIPCCSHALSGAKHRYSPKSVNPSTLETPATSVNDGEPQSISGDLKSLRMAKMKERDGTDDKSMYACLTRKVAAVAEEVGFEVELTLLRIPSTRNIGVVGNRKVVAKRTKSQSAPQNGTDVTQQIQRVVERECLLSGGVTEAAKMWVSRAQKLQTGMGRGKVNLGAKPQAAKRNDDNNNI</sequence>
<protein>
    <recommendedName>
        <fullName evidence="4 11">tRNA (uracil-O(2)-)-methyltransferase</fullName>
        <ecNumber evidence="3 11">2.1.1.211</ecNumber>
    </recommendedName>
</protein>
<dbReference type="HOGENOM" id="CLU_018580_0_0_1"/>
<feature type="compositionally biased region" description="Polar residues" evidence="12">
    <location>
        <begin position="438"/>
        <end position="461"/>
    </location>
</feature>
<dbReference type="OrthoDB" id="10047021at2759"/>
<dbReference type="GO" id="GO:0141101">
    <property type="term" value="F:tRNA(Ser) (uridine(44)-2'-O-)-methyltransferase activity"/>
    <property type="evidence" value="ECO:0007669"/>
    <property type="project" value="UniProtKB-EC"/>
</dbReference>
<dbReference type="Pfam" id="PF07757">
    <property type="entry name" value="AdoMet_MTase"/>
    <property type="match status" value="1"/>
</dbReference>
<evidence type="ECO:0000256" key="3">
    <source>
        <dbReference type="ARBA" id="ARBA00012795"/>
    </source>
</evidence>
<evidence type="ECO:0000256" key="8">
    <source>
        <dbReference type="ARBA" id="ARBA00022691"/>
    </source>
</evidence>
<dbReference type="EMBL" id="KN847523">
    <property type="protein sequence ID" value="KIV90984.1"/>
    <property type="molecule type" value="Genomic_DNA"/>
</dbReference>
<evidence type="ECO:0000256" key="11">
    <source>
        <dbReference type="RuleBase" id="RU368004"/>
    </source>
</evidence>
<dbReference type="RefSeq" id="XP_016222558.1">
    <property type="nucleotide sequence ID" value="XM_016370265.1"/>
</dbReference>
<reference evidence="13 14" key="1">
    <citation type="submission" date="2015-01" db="EMBL/GenBank/DDBJ databases">
        <title>The Genome Sequence of Exophiala mesophila CBS40295.</title>
        <authorList>
            <consortium name="The Broad Institute Genomics Platform"/>
            <person name="Cuomo C."/>
            <person name="de Hoog S."/>
            <person name="Gorbushina A."/>
            <person name="Stielow B."/>
            <person name="Teixiera M."/>
            <person name="Abouelleil A."/>
            <person name="Chapman S.B."/>
            <person name="Priest M."/>
            <person name="Young S.K."/>
            <person name="Wortman J."/>
            <person name="Nusbaum C."/>
            <person name="Birren B."/>
        </authorList>
    </citation>
    <scope>NUCLEOTIDE SEQUENCE [LARGE SCALE GENOMIC DNA]</scope>
    <source>
        <strain evidence="13 14">CBS 40295</strain>
    </source>
</reference>
<evidence type="ECO:0000313" key="13">
    <source>
        <dbReference type="EMBL" id="KIV90984.1"/>
    </source>
</evidence>
<comment type="catalytic activity">
    <reaction evidence="10 11">
        <text>uridine(44) in tRNA(Ser) + S-adenosyl-L-methionine = 2'-O-methyluridine(44) in tRNA(Ser) + S-adenosyl-L-homocysteine + H(+)</text>
        <dbReference type="Rhea" id="RHEA:43100"/>
        <dbReference type="Rhea" id="RHEA-COMP:10339"/>
        <dbReference type="Rhea" id="RHEA-COMP:10340"/>
        <dbReference type="ChEBI" id="CHEBI:15378"/>
        <dbReference type="ChEBI" id="CHEBI:57856"/>
        <dbReference type="ChEBI" id="CHEBI:59789"/>
        <dbReference type="ChEBI" id="CHEBI:65315"/>
        <dbReference type="ChEBI" id="CHEBI:74478"/>
        <dbReference type="EC" id="2.1.1.211"/>
    </reaction>
</comment>
<comment type="subcellular location">
    <subcellularLocation>
        <location evidence="1 11">Cytoplasm</location>
    </subcellularLocation>
</comment>
<keyword evidence="9 11" id="KW-0819">tRNA processing</keyword>
<dbReference type="InterPro" id="IPR011671">
    <property type="entry name" value="tRNA_uracil_MeTrfase"/>
</dbReference>
<evidence type="ECO:0000256" key="12">
    <source>
        <dbReference type="SAM" id="MobiDB-lite"/>
    </source>
</evidence>
<keyword evidence="5 11" id="KW-0963">Cytoplasm</keyword>
<comment type="function">
    <text evidence="11">Adenosyl-L-methionine (AdoMet)-dependent tRNA (uracil-O(2)-)-methyltransferase.</text>
</comment>
<evidence type="ECO:0000313" key="14">
    <source>
        <dbReference type="Proteomes" id="UP000054302"/>
    </source>
</evidence>
<dbReference type="EC" id="2.1.1.211" evidence="3 11"/>
<dbReference type="PANTHER" id="PTHR21210:SF0">
    <property type="entry name" value="TRNA (URACIL-O(2)-)-METHYLTRANSFERASE-RELATED"/>
    <property type="match status" value="1"/>
</dbReference>
<organism evidence="13 14">
    <name type="scientific">Exophiala mesophila</name>
    <name type="common">Black yeast-like fungus</name>
    <dbReference type="NCBI Taxonomy" id="212818"/>
    <lineage>
        <taxon>Eukaryota</taxon>
        <taxon>Fungi</taxon>
        <taxon>Dikarya</taxon>
        <taxon>Ascomycota</taxon>
        <taxon>Pezizomycotina</taxon>
        <taxon>Eurotiomycetes</taxon>
        <taxon>Chaetothyriomycetidae</taxon>
        <taxon>Chaetothyriales</taxon>
        <taxon>Herpotrichiellaceae</taxon>
        <taxon>Exophiala</taxon>
    </lineage>
</organism>
<dbReference type="AlphaFoldDB" id="A0A0D1ZAJ8"/>
<comment type="similarity">
    <text evidence="2 11">Belongs to the TRM44 family.</text>
</comment>
<evidence type="ECO:0000256" key="9">
    <source>
        <dbReference type="ARBA" id="ARBA00022694"/>
    </source>
</evidence>
<evidence type="ECO:0000256" key="5">
    <source>
        <dbReference type="ARBA" id="ARBA00022490"/>
    </source>
</evidence>
<evidence type="ECO:0000256" key="7">
    <source>
        <dbReference type="ARBA" id="ARBA00022679"/>
    </source>
</evidence>
<dbReference type="OMA" id="IREPNIN"/>
<dbReference type="GeneID" id="27323424"/>
<proteinExistence type="inferred from homology"/>
<dbReference type="PANTHER" id="PTHR21210">
    <property type="entry name" value="TRNA (URACIL-O(2)-)-METHYLTRANSFERASE-RELATED"/>
    <property type="match status" value="1"/>
</dbReference>
<dbReference type="STRING" id="212818.A0A0D1ZAJ8"/>
<keyword evidence="14" id="KW-1185">Reference proteome</keyword>
<evidence type="ECO:0000256" key="2">
    <source>
        <dbReference type="ARBA" id="ARBA00009056"/>
    </source>
</evidence>
<keyword evidence="8 11" id="KW-0949">S-adenosyl-L-methionine</keyword>
<keyword evidence="6 11" id="KW-0489">Methyltransferase</keyword>
<evidence type="ECO:0000256" key="1">
    <source>
        <dbReference type="ARBA" id="ARBA00004496"/>
    </source>
</evidence>
<dbReference type="GO" id="GO:0030488">
    <property type="term" value="P:tRNA methylation"/>
    <property type="evidence" value="ECO:0007669"/>
    <property type="project" value="UniProtKB-UniRule"/>
</dbReference>
<feature type="region of interest" description="Disordered" evidence="12">
    <location>
        <begin position="435"/>
        <end position="461"/>
    </location>
</feature>
<dbReference type="VEuPathDB" id="FungiDB:PV10_05579"/>
<accession>A0A0D1ZAJ8</accession>
<evidence type="ECO:0000256" key="4">
    <source>
        <dbReference type="ARBA" id="ARBA00017788"/>
    </source>
</evidence>
<feature type="region of interest" description="Disordered" evidence="12">
    <location>
        <begin position="578"/>
        <end position="599"/>
    </location>
</feature>
<name>A0A0D1ZAJ8_EXOME</name>
<evidence type="ECO:0000256" key="6">
    <source>
        <dbReference type="ARBA" id="ARBA00022603"/>
    </source>
</evidence>
<keyword evidence="7 11" id="KW-0808">Transferase</keyword>